<dbReference type="PANTHER" id="PTHR12993">
    <property type="entry name" value="N-ACETYLGLUCOSAMINYL-PHOSPHATIDYLINOSITOL DE-N-ACETYLASE-RELATED"/>
    <property type="match status" value="1"/>
</dbReference>
<organism evidence="1 2">
    <name type="scientific">Syntrophomonas zehnderi OL-4</name>
    <dbReference type="NCBI Taxonomy" id="690567"/>
    <lineage>
        <taxon>Bacteria</taxon>
        <taxon>Bacillati</taxon>
        <taxon>Bacillota</taxon>
        <taxon>Clostridia</taxon>
        <taxon>Eubacteriales</taxon>
        <taxon>Syntrophomonadaceae</taxon>
        <taxon>Syntrophomonas</taxon>
    </lineage>
</organism>
<dbReference type="RefSeq" id="WP_046500126.1">
    <property type="nucleotide sequence ID" value="NZ_CGIH01000053.1"/>
</dbReference>
<evidence type="ECO:0000313" key="1">
    <source>
        <dbReference type="EMBL" id="CFY11461.1"/>
    </source>
</evidence>
<dbReference type="SUPFAM" id="SSF102588">
    <property type="entry name" value="LmbE-like"/>
    <property type="match status" value="1"/>
</dbReference>
<dbReference type="STRING" id="690567.2788"/>
<gene>
    <name evidence="1" type="ORF">2788</name>
</gene>
<dbReference type="Pfam" id="PF02585">
    <property type="entry name" value="PIG-L"/>
    <property type="match status" value="1"/>
</dbReference>
<protein>
    <submittedName>
        <fullName evidence="1">N-acetylglucosaminyl phosphatidylinositol deacetylase-related</fullName>
    </submittedName>
</protein>
<dbReference type="GO" id="GO:0016811">
    <property type="term" value="F:hydrolase activity, acting on carbon-nitrogen (but not peptide) bonds, in linear amides"/>
    <property type="evidence" value="ECO:0007669"/>
    <property type="project" value="TreeGrafter"/>
</dbReference>
<keyword evidence="2" id="KW-1185">Reference proteome</keyword>
<accession>A0A0E4GFJ6</accession>
<dbReference type="InterPro" id="IPR024078">
    <property type="entry name" value="LmbE-like_dom_sf"/>
</dbReference>
<name>A0A0E4GFJ6_9FIRM</name>
<sequence>MERVLVFAPHPDDDVIACGGTIAKHSHKGDSVAIVYLSSGEAGSLVYPPADLILRREAEARQASAVLGVTDLVFLRFPDGYISFQPGYLECLIKLIRDRKPTQIYLPHALESVRDHQMTYQLVSEAAKKAAGPWFQNCGNNTWSTGTILGYEVWTPLQTYHWTEDITDFMEIKLAALRKHQSQIKDTAYDDAVKGLNRYRAVMNNVGQYCECFQVIKAQPGDF</sequence>
<dbReference type="InterPro" id="IPR003737">
    <property type="entry name" value="GlcNAc_PI_deacetylase-related"/>
</dbReference>
<dbReference type="Gene3D" id="3.40.50.10320">
    <property type="entry name" value="LmbE-like"/>
    <property type="match status" value="1"/>
</dbReference>
<dbReference type="EMBL" id="CGIH01000053">
    <property type="protein sequence ID" value="CFY11461.1"/>
    <property type="molecule type" value="Genomic_DNA"/>
</dbReference>
<dbReference type="AlphaFoldDB" id="A0A0E4GFJ6"/>
<dbReference type="Proteomes" id="UP000045545">
    <property type="component" value="Unassembled WGS sequence"/>
</dbReference>
<dbReference type="PANTHER" id="PTHR12993:SF30">
    <property type="entry name" value="N-ACETYL-ALPHA-D-GLUCOSAMINYL L-MALATE DEACETYLASE 1"/>
    <property type="match status" value="1"/>
</dbReference>
<evidence type="ECO:0000313" key="2">
    <source>
        <dbReference type="Proteomes" id="UP000045545"/>
    </source>
</evidence>
<proteinExistence type="predicted"/>
<reference evidence="1 2" key="1">
    <citation type="submission" date="2015-03" db="EMBL/GenBank/DDBJ databases">
        <authorList>
            <person name="Murphy D."/>
        </authorList>
    </citation>
    <scope>NUCLEOTIDE SEQUENCE [LARGE SCALE GENOMIC DNA]</scope>
    <source>
        <strain evidence="1 2">OL-4</strain>
    </source>
</reference>